<proteinExistence type="predicted"/>
<name>A0A8S5SMK8_9CAUD</name>
<accession>A0A8S5SMK8</accession>
<dbReference type="EMBL" id="BK032630">
    <property type="protein sequence ID" value="DAF52198.1"/>
    <property type="molecule type" value="Genomic_DNA"/>
</dbReference>
<evidence type="ECO:0000313" key="1">
    <source>
        <dbReference type="EMBL" id="DAF52198.1"/>
    </source>
</evidence>
<sequence>MGLRGDVMLNVCPRISGFFIASHLKVSYSVAVELASIAFVNGLKILREVSTQPKEAGRRSLVLSDGGLRIRLERMHDHIDLWISKDGSTADLVRDIVDMRDPLRLTRTAVSEYQRPRRSWWAVVPADQYQFTKFL</sequence>
<organism evidence="1">
    <name type="scientific">Siphoviridae sp. ctq8D8</name>
    <dbReference type="NCBI Taxonomy" id="2827944"/>
    <lineage>
        <taxon>Viruses</taxon>
        <taxon>Duplodnaviria</taxon>
        <taxon>Heunggongvirae</taxon>
        <taxon>Uroviricota</taxon>
        <taxon>Caudoviricetes</taxon>
    </lineage>
</organism>
<reference evidence="1" key="1">
    <citation type="journal article" date="2021" name="Proc. Natl. Acad. Sci. U.S.A.">
        <title>A Catalog of Tens of Thousands of Viruses from Human Metagenomes Reveals Hidden Associations with Chronic Diseases.</title>
        <authorList>
            <person name="Tisza M.J."/>
            <person name="Buck C.B."/>
        </authorList>
    </citation>
    <scope>NUCLEOTIDE SEQUENCE</scope>
    <source>
        <strain evidence="1">Ctq8D8</strain>
    </source>
</reference>
<protein>
    <submittedName>
        <fullName evidence="1">Uncharacterized protein</fullName>
    </submittedName>
</protein>